<feature type="domain" description="NADP-dependent oxidoreductase" evidence="2">
    <location>
        <begin position="16"/>
        <end position="214"/>
    </location>
</feature>
<dbReference type="PANTHER" id="PTHR43312">
    <property type="entry name" value="D-THREO-ALDOSE 1-DEHYDROGENASE"/>
    <property type="match status" value="1"/>
</dbReference>
<gene>
    <name evidence="3" type="ORF">ACFQY0_13060</name>
</gene>
<dbReference type="InterPro" id="IPR023210">
    <property type="entry name" value="NADP_OxRdtase_dom"/>
</dbReference>
<sequence length="279" mass="30615">MRSVELVSGIHSSVLGFGCAPILGAVGRREADRALGHALDCGVTHFDIARSYGYGEAESHVGRFLAGRREELVIASKFGIRATWKAGLLRPLKPLVRTLKGQRKPAMGPPSSTEIQSTPKRDPFHQRIPLTPAAMQASLEQSLKALRTDYLDLFFLHEPLGAIERLDDLVEAAETLKQQGKVKGWGLAFDWASHSMVAPSFSRFEVLQFNNSPGSQHYAQALAARRDQPNVFFSPLRGAGGLKPNRVLEQMWSDFPNSVILCSMFKPEHITANAEAAGE</sequence>
<proteinExistence type="predicted"/>
<dbReference type="Proteomes" id="UP001596472">
    <property type="component" value="Unassembled WGS sequence"/>
</dbReference>
<evidence type="ECO:0000313" key="3">
    <source>
        <dbReference type="EMBL" id="MFC7338116.1"/>
    </source>
</evidence>
<accession>A0ABW2L6T9</accession>
<evidence type="ECO:0000256" key="1">
    <source>
        <dbReference type="SAM" id="MobiDB-lite"/>
    </source>
</evidence>
<keyword evidence="4" id="KW-1185">Reference proteome</keyword>
<name>A0ABW2L6T9_9BACT</name>
<dbReference type="SUPFAM" id="SSF51430">
    <property type="entry name" value="NAD(P)-linked oxidoreductase"/>
    <property type="match status" value="1"/>
</dbReference>
<dbReference type="InterPro" id="IPR053135">
    <property type="entry name" value="AKR2_Oxidoreductase"/>
</dbReference>
<dbReference type="InterPro" id="IPR036812">
    <property type="entry name" value="NAD(P)_OxRdtase_dom_sf"/>
</dbReference>
<evidence type="ECO:0000259" key="2">
    <source>
        <dbReference type="Pfam" id="PF00248"/>
    </source>
</evidence>
<dbReference type="RefSeq" id="WP_379713075.1">
    <property type="nucleotide sequence ID" value="NZ_JBHTBS010000006.1"/>
</dbReference>
<comment type="caution">
    <text evidence="3">The sequence shown here is derived from an EMBL/GenBank/DDBJ whole genome shotgun (WGS) entry which is preliminary data.</text>
</comment>
<dbReference type="PANTHER" id="PTHR43312:SF1">
    <property type="entry name" value="NADP-DEPENDENT OXIDOREDUCTASE DOMAIN-CONTAINING PROTEIN"/>
    <property type="match status" value="1"/>
</dbReference>
<evidence type="ECO:0000313" key="4">
    <source>
        <dbReference type="Proteomes" id="UP001596472"/>
    </source>
</evidence>
<protein>
    <submittedName>
        <fullName evidence="3">Aldo/keto reductase</fullName>
    </submittedName>
</protein>
<feature type="region of interest" description="Disordered" evidence="1">
    <location>
        <begin position="100"/>
        <end position="121"/>
    </location>
</feature>
<organism evidence="3 4">
    <name type="scientific">Haloferula chungangensis</name>
    <dbReference type="NCBI Taxonomy" id="1048331"/>
    <lineage>
        <taxon>Bacteria</taxon>
        <taxon>Pseudomonadati</taxon>
        <taxon>Verrucomicrobiota</taxon>
        <taxon>Verrucomicrobiia</taxon>
        <taxon>Verrucomicrobiales</taxon>
        <taxon>Verrucomicrobiaceae</taxon>
        <taxon>Haloferula</taxon>
    </lineage>
</organism>
<dbReference type="EMBL" id="JBHTBS010000006">
    <property type="protein sequence ID" value="MFC7338116.1"/>
    <property type="molecule type" value="Genomic_DNA"/>
</dbReference>
<reference evidence="4" key="1">
    <citation type="journal article" date="2019" name="Int. J. Syst. Evol. Microbiol.">
        <title>The Global Catalogue of Microorganisms (GCM) 10K type strain sequencing project: providing services to taxonomists for standard genome sequencing and annotation.</title>
        <authorList>
            <consortium name="The Broad Institute Genomics Platform"/>
            <consortium name="The Broad Institute Genome Sequencing Center for Infectious Disease"/>
            <person name="Wu L."/>
            <person name="Ma J."/>
        </authorList>
    </citation>
    <scope>NUCLEOTIDE SEQUENCE [LARGE SCALE GENOMIC DNA]</scope>
    <source>
        <strain evidence="4">CGMCC 4.1467</strain>
    </source>
</reference>
<dbReference type="Gene3D" id="3.20.20.100">
    <property type="entry name" value="NADP-dependent oxidoreductase domain"/>
    <property type="match status" value="1"/>
</dbReference>
<dbReference type="Pfam" id="PF00248">
    <property type="entry name" value="Aldo_ket_red"/>
    <property type="match status" value="1"/>
</dbReference>
<dbReference type="PROSITE" id="PS51257">
    <property type="entry name" value="PROKAR_LIPOPROTEIN"/>
    <property type="match status" value="1"/>
</dbReference>